<keyword evidence="17" id="KW-0812">Transmembrane</keyword>
<evidence type="ECO:0000256" key="17">
    <source>
        <dbReference type="SAM" id="Phobius"/>
    </source>
</evidence>
<evidence type="ECO:0000256" key="8">
    <source>
        <dbReference type="ARBA" id="ARBA00022801"/>
    </source>
</evidence>
<keyword evidence="10 14" id="KW-0482">Metalloprotease</keyword>
<feature type="repeat" description="ANK" evidence="13">
    <location>
        <begin position="316"/>
        <end position="348"/>
    </location>
</feature>
<evidence type="ECO:0000259" key="21">
    <source>
        <dbReference type="Pfam" id="PF03358"/>
    </source>
</evidence>
<comment type="similarity">
    <text evidence="4">Belongs to the class II fructose-bisphosphate aldolase family.</text>
</comment>
<dbReference type="GO" id="GO:0005829">
    <property type="term" value="C:cytosol"/>
    <property type="evidence" value="ECO:0007669"/>
    <property type="project" value="TreeGrafter"/>
</dbReference>
<organism evidence="22 23">
    <name type="scientific">Symbiodinium microadriaticum</name>
    <name type="common">Dinoflagellate</name>
    <name type="synonym">Zooxanthella microadriatica</name>
    <dbReference type="NCBI Taxonomy" id="2951"/>
    <lineage>
        <taxon>Eukaryota</taxon>
        <taxon>Sar</taxon>
        <taxon>Alveolata</taxon>
        <taxon>Dinophyceae</taxon>
        <taxon>Suessiales</taxon>
        <taxon>Symbiodiniaceae</taxon>
        <taxon>Symbiodinium</taxon>
    </lineage>
</organism>
<feature type="domain" description="PARP catalytic" evidence="18">
    <location>
        <begin position="1290"/>
        <end position="1432"/>
    </location>
</feature>
<dbReference type="GO" id="GO:0006094">
    <property type="term" value="P:gluconeogenesis"/>
    <property type="evidence" value="ECO:0007669"/>
    <property type="project" value="TreeGrafter"/>
</dbReference>
<dbReference type="PROSITE" id="PS00602">
    <property type="entry name" value="ALDOLASE_CLASS_II_1"/>
    <property type="match status" value="2"/>
</dbReference>
<dbReference type="Pfam" id="PF00644">
    <property type="entry name" value="PARP"/>
    <property type="match status" value="1"/>
</dbReference>
<comment type="cofactor">
    <cofactor evidence="14">
        <name>Zn(2+)</name>
        <dbReference type="ChEBI" id="CHEBI:29105"/>
    </cofactor>
    <text evidence="14">Binds 1 zinc ion.</text>
</comment>
<keyword evidence="12" id="KW-0456">Lyase</keyword>
<dbReference type="OrthoDB" id="68575at2759"/>
<dbReference type="PROSITE" id="PS00806">
    <property type="entry name" value="ALDOLASE_CLASS_II_2"/>
    <property type="match status" value="2"/>
</dbReference>
<reference evidence="22 23" key="1">
    <citation type="submission" date="2016-02" db="EMBL/GenBank/DDBJ databases">
        <title>Genome analysis of coral dinoflagellate symbionts highlights evolutionary adaptations to a symbiotic lifestyle.</title>
        <authorList>
            <person name="Aranda M."/>
            <person name="Li Y."/>
            <person name="Liew Y.J."/>
            <person name="Baumgarten S."/>
            <person name="Simakov O."/>
            <person name="Wilson M."/>
            <person name="Piel J."/>
            <person name="Ashoor H."/>
            <person name="Bougouffa S."/>
            <person name="Bajic V.B."/>
            <person name="Ryu T."/>
            <person name="Ravasi T."/>
            <person name="Bayer T."/>
            <person name="Micklem G."/>
            <person name="Kim H."/>
            <person name="Bhak J."/>
            <person name="Lajeunesse T.C."/>
            <person name="Voolstra C.R."/>
        </authorList>
    </citation>
    <scope>NUCLEOTIDE SEQUENCE [LARGE SCALE GENOMIC DNA]</scope>
    <source>
        <strain evidence="22 23">CCMP2467</strain>
    </source>
</reference>
<dbReference type="Gene3D" id="3.30.720.50">
    <property type="match status" value="1"/>
</dbReference>
<dbReference type="Pfam" id="PF01116">
    <property type="entry name" value="F_bP_aldolase"/>
    <property type="match status" value="2"/>
</dbReference>
<dbReference type="NCBIfam" id="TIGR00167">
    <property type="entry name" value="cbbA"/>
    <property type="match status" value="2"/>
</dbReference>
<evidence type="ECO:0000259" key="18">
    <source>
        <dbReference type="Pfam" id="PF00644"/>
    </source>
</evidence>
<evidence type="ECO:0000256" key="4">
    <source>
        <dbReference type="ARBA" id="ARBA00005812"/>
    </source>
</evidence>
<feature type="repeat" description="ANK" evidence="13">
    <location>
        <begin position="147"/>
        <end position="179"/>
    </location>
</feature>
<dbReference type="FunFam" id="3.20.20.70:FF:000013">
    <property type="entry name" value="Class II fructose-bisphosphate aldolase"/>
    <property type="match status" value="1"/>
</dbReference>
<feature type="region of interest" description="Disordered" evidence="16">
    <location>
        <begin position="1"/>
        <end position="26"/>
    </location>
</feature>
<evidence type="ECO:0000313" key="23">
    <source>
        <dbReference type="Proteomes" id="UP000186817"/>
    </source>
</evidence>
<dbReference type="UniPathway" id="UPA00109">
    <property type="reaction ID" value="UER00183"/>
</dbReference>
<dbReference type="Pfam" id="PF02825">
    <property type="entry name" value="WWE"/>
    <property type="match status" value="1"/>
</dbReference>
<evidence type="ECO:0000256" key="11">
    <source>
        <dbReference type="ARBA" id="ARBA00023152"/>
    </source>
</evidence>
<feature type="compositionally biased region" description="Basic and acidic residues" evidence="16">
    <location>
        <begin position="2566"/>
        <end position="2575"/>
    </location>
</feature>
<keyword evidence="13" id="KW-0040">ANK repeat</keyword>
<evidence type="ECO:0000256" key="10">
    <source>
        <dbReference type="ARBA" id="ARBA00023049"/>
    </source>
</evidence>
<dbReference type="GO" id="GO:0008270">
    <property type="term" value="F:zinc ion binding"/>
    <property type="evidence" value="ECO:0007669"/>
    <property type="project" value="InterPro"/>
</dbReference>
<evidence type="ECO:0000256" key="12">
    <source>
        <dbReference type="ARBA" id="ARBA00023239"/>
    </source>
</evidence>
<dbReference type="InterPro" id="IPR006411">
    <property type="entry name" value="Fruct_bisP_bact"/>
</dbReference>
<feature type="compositionally biased region" description="Acidic residues" evidence="16">
    <location>
        <begin position="542"/>
        <end position="570"/>
    </location>
</feature>
<dbReference type="Gene3D" id="3.90.228.10">
    <property type="match status" value="1"/>
</dbReference>
<feature type="coiled-coil region" evidence="15">
    <location>
        <begin position="1098"/>
        <end position="1160"/>
    </location>
</feature>
<proteinExistence type="inferred from homology"/>
<dbReference type="SUPFAM" id="SSF56399">
    <property type="entry name" value="ADP-ribosylation"/>
    <property type="match status" value="1"/>
</dbReference>
<accession>A0A1Q9EQ13</accession>
<evidence type="ECO:0000259" key="20">
    <source>
        <dbReference type="Pfam" id="PF02825"/>
    </source>
</evidence>
<comment type="function">
    <text evidence="2">Catalyzes the aldol condensation of dihydroxyacetone phosphate (DHAP or glycerone-phosphate) with glyceraldehyde 3-phosphate (G3P) to form fructose 1,6-bisphosphate (FBP) in gluconeogenesis and the reverse reaction in glycolysis.</text>
</comment>
<dbReference type="InterPro" id="IPR013785">
    <property type="entry name" value="Aldolase_TIM"/>
</dbReference>
<comment type="similarity">
    <text evidence="14">Belongs to the peptidase M3 family.</text>
</comment>
<evidence type="ECO:0000256" key="16">
    <source>
        <dbReference type="SAM" id="MobiDB-lite"/>
    </source>
</evidence>
<keyword evidence="11" id="KW-0324">Glycolysis</keyword>
<keyword evidence="15" id="KW-0175">Coiled coil</keyword>
<evidence type="ECO:0000313" key="22">
    <source>
        <dbReference type="EMBL" id="OLQ09478.1"/>
    </source>
</evidence>
<gene>
    <name evidence="22" type="primary">fba</name>
    <name evidence="22" type="ORF">AK812_SmicGene6911</name>
</gene>
<dbReference type="InterPro" id="IPR000771">
    <property type="entry name" value="FBA_II"/>
</dbReference>
<dbReference type="Pfam" id="PF00023">
    <property type="entry name" value="Ank"/>
    <property type="match status" value="2"/>
</dbReference>
<dbReference type="EMBL" id="LSRX01000096">
    <property type="protein sequence ID" value="OLQ09478.1"/>
    <property type="molecule type" value="Genomic_DNA"/>
</dbReference>
<dbReference type="SUPFAM" id="SSF117839">
    <property type="entry name" value="WWE domain"/>
    <property type="match status" value="1"/>
</dbReference>
<feature type="repeat" description="ANK" evidence="13">
    <location>
        <begin position="114"/>
        <end position="146"/>
    </location>
</feature>
<keyword evidence="7 14" id="KW-0479">Metal-binding</keyword>
<dbReference type="GO" id="GO:0004222">
    <property type="term" value="F:metalloendopeptidase activity"/>
    <property type="evidence" value="ECO:0007669"/>
    <property type="project" value="InterPro"/>
</dbReference>
<dbReference type="CDD" id="cd00946">
    <property type="entry name" value="FBP_aldolase_IIA"/>
    <property type="match status" value="2"/>
</dbReference>
<feature type="transmembrane region" description="Helical" evidence="17">
    <location>
        <begin position="2509"/>
        <end position="2531"/>
    </location>
</feature>
<name>A0A1Q9EQ13_SYMMI</name>
<keyword evidence="23" id="KW-1185">Reference proteome</keyword>
<dbReference type="SUPFAM" id="SSF51569">
    <property type="entry name" value="Aldolase"/>
    <property type="match status" value="2"/>
</dbReference>
<feature type="region of interest" description="Disordered" evidence="16">
    <location>
        <begin position="2566"/>
        <end position="2585"/>
    </location>
</feature>
<dbReference type="InterPro" id="IPR004170">
    <property type="entry name" value="WWE_dom"/>
</dbReference>
<dbReference type="Gene3D" id="1.10.1370.40">
    <property type="match status" value="1"/>
</dbReference>
<feature type="compositionally biased region" description="Basic and acidic residues" evidence="16">
    <location>
        <begin position="1500"/>
        <end position="1513"/>
    </location>
</feature>
<dbReference type="GO" id="GO:0006096">
    <property type="term" value="P:glycolytic process"/>
    <property type="evidence" value="ECO:0007669"/>
    <property type="project" value="UniProtKB-UniPathway"/>
</dbReference>
<evidence type="ECO:0000256" key="2">
    <source>
        <dbReference type="ARBA" id="ARBA00002181"/>
    </source>
</evidence>
<dbReference type="EC" id="4.1.2.13" evidence="5"/>
<dbReference type="InterPro" id="IPR037197">
    <property type="entry name" value="WWE_dom_sf"/>
</dbReference>
<keyword evidence="17" id="KW-1133">Transmembrane helix</keyword>
<keyword evidence="9 14" id="KW-0862">Zinc</keyword>
<feature type="region of interest" description="Disordered" evidence="16">
    <location>
        <begin position="888"/>
        <end position="908"/>
    </location>
</feature>
<dbReference type="GO" id="GO:0006508">
    <property type="term" value="P:proteolysis"/>
    <property type="evidence" value="ECO:0007669"/>
    <property type="project" value="UniProtKB-KW"/>
</dbReference>
<keyword evidence="6 14" id="KW-0645">Protease</keyword>
<feature type="region of interest" description="Disordered" evidence="16">
    <location>
        <begin position="536"/>
        <end position="688"/>
    </location>
</feature>
<dbReference type="GO" id="GO:0003950">
    <property type="term" value="F:NAD+ poly-ADP-ribosyltransferase activity"/>
    <property type="evidence" value="ECO:0007669"/>
    <property type="project" value="InterPro"/>
</dbReference>
<sequence length="3550" mass="383426">MEVTVPQTTTTAAEEDTTRASSTTAAAEEVQAVVSSNATVKPPGRGCVLTNDVKLDAHIDLQLVLLTIDGLPPSFNIQRLVELDLANAAQLNRINIIRCLLEAGADTDCCWDHEGMTALMHASKNGHLQVARLLLEASADKDCCDDDGMTALMHAADKGHLEVLRLLLEAGAAKDTWSHYDGKTALMLAASNGHLEVLRALLEAGAEKDAWSRYDGRNALMLAAEEGHLQVARLLLEASADKDCCDDDGMTALMLAADNGHLEILRLLLEAGAAKDTWSHYDGKNALMLAASNGHLEVLRVLLEAGAEKDAWSHYDGRNTLMLAADEGHLQVACLLLEASADKDCCDDDGMTALMLAADNGHLEILRLLLEAGAAKDTWSHYDGKNALMLAADNGHLEVLRLLLEAGAAKDTWSHYDGKNALMLAASNGHLEVLRALLEAGAEKDAWSRYDGRNALMLAAEEGHLQVARLLLEASADKDCGDNNGMTALMLAADNGHLEVARLLLEAGADKNCCDDDGMTALLLAADKGHLEEMAETTEAAAEGDDDAGDPSDTTTEESAETTTTEEEEPQSTTQPATTTARNTTTSTTRAGSNTTAKASTTSSTKTSTSTTKKTTTSTTTKSTTTNPNITTTETTTKNNTSKTTTSKSTTTTTSRKTTTFKKTTTHRTTTSKKSTTHASTTSTTTRHVQVVQLPTAAPAASAVPVATTTSGPSFFYLQAGLLPDKEATAAAKAALAAAKLTGLPAEEQAMLAGRVVASVRESLQKALAVKIREMHKKNLAKASPSSAKMSDAEAVAAAVAAARSAMDAAQAADAAAREAAVTAASANGTLNASLSLGVPATAAVGTATVPGPVTAPSEDAHFNSIEDSKVTVFDMAPAGNLNGLGRFLGKNRKKRNKRRQRLQAEAEVCSSETAEAAACGSSETPKDGIQEQAFHGDQAPRLDVVTELQEALRQARGDLLLLKKSNKGLLIQLRRVRSSNTALQKKLDDKARMLEKEQEFNAALVDGMRQLLVGSIWSESRTHGDDISRMRNSAHWDKLPELTISGSGFRYLINFSAMTQTNVETTKTRTVRRREIPLHADAVLKMTTETQHLRGENQHLNSVLRKKTEEIQELEKDVHSKARHIDDLHWSVQYFHDSARKTDQHYAKLQSEYATLKDRVHESDKLQSELEQDRQRYCKTLLSQLPPKPLDESERHVCRSLSVEDPKYAFLSRQFQSSIVGHRLRLGTDLWCDPARVSVTRIEELVHPANQVLYEAARRIRASEDISCGCTPIAGISAFKCEVLPGWVDMNEYLLYHGSSLRNTEQIVARGFDAQRGGESAGAMFGRGVYFAENASKSDLYTTCDLCKDIGNHDFRKCCHAQGERCVLVTRVLLGESKIVKKLVDAGGKDQIRAPQRDDGTSYDSMTAVSKSEGGLVDHREFVVFKVKLAKRYSGRLDASNFRLEKVEDVERTLLKQLGAQAGGGTETMAQRIESRRGGGGGEEEAEKDLEEEADWDEKEEKVQEEEAKEEVQKEEEEEEQQQQDDDGQDLEEKHATALKVAQVLTHDRKLLATVTARLSSGKELADLVFGTDSAELPQGQPTEQALKAILTDPELAKKAINLTMTTLSRGVSKLAAGKTFADEVFGSDTGLLIGEAFHPTEAPEEEVASAILPEKAPTTAAPGEEKAATTPAATGGKVPGAPAVPTKDGLRSLAWKCQAFRWRFPTFMCLILSTSSDEVPLSHIALVQPLRQQSQKPWLAVGELAPPKKGAPTLLTLAQVRSLFHAAGSAMQHLLTIQDVGLAAGTQGMELDFVEFVPKFMELWASHPDTLRKIAKHWETGDPIPESLLEGLEKSQADRKAPADLRLWPLLDQPKVPADKAQLDLELHSSQASCEGSQGRRPKATLFLPDFSAATACCWSPKIAVAADEIQPRSAEAEAMQKVALKTVVFMGSARNVVPPWGGDARLGDRVLKHVLSVLKARDEAYGQDQVSHEVSVFDPVEVFGPGGACEGDGHLTTPHFFLKAGTNPKMDEMRDTIKAADGYVVVTAEYNHSLPPALTSLMGHFGGSNYKCKPSCIVTYSPGPWAGMRAAMAARPFLSELGCIPVSKLAAFPAPNELFDEEGAPKDPEARMLKQLPAMVGELEWMALAMKKMRDPSPDSIVDLARRRLTSQDLGHEVADNGLASFAGPFCTGFGAGEYAALWSEVLAADVFETFSKALPQELPELGWRFRVACGSERSAFACPPAKRAAACWLEPLATVDETERSMTAQQRSQSRHREVVPLPLVKRRQQAPVALAVKAHPAAGCALPATDSLRVQESQANGHTEELLIIAEHPLREVGTLPAGTSLSSFEDDGDDFPRPLELWLAPEKQLAPGLDAPSKCRQTNRGVPVAAIRVLFCRAADLMYADARTFGALVPKEEVKRRGDELALELAYEGDAAALNFDDLHPECLAVAASAEADSVIALKKLARGINFFGVMYTFTKTGSSYDGWSEWWSSYQAVAGGPTTPALETPEHFELTAFLSSTLLPFLLLWFLSSTLLPFLLLWFLSSTLLPFLLLWFLSSTLLPFLLLWSMNLPVGRGDEADGDGRSGDGDADDSGDAGVGDGALSRVLRAFERTMPSKGCAVALAGVGAYAAAQAFVAPTAPRVQEQREVRQLRQQATASATSTTCSGAALALGVAGVAAAAAQAGKRSQRRCQVVRQATAVAEKTFTKMPASVKPGVVTGQALVDLLNYAKKNEFAIPGVNVVSSSSINACMEAAKKAGGPIMVTFSKGGGQFIAGKAADNSDDAASIAGTVAGALHVRQVAKLYGVPVILHTDHCQKAWLPWFDGLMEANEEYFEKNGEPLFSSHMLDLSEEPLEENIAICKKYLERMSKVDLLLEMELGVTGGEEDGVDNTDVDSSRLYTQPEEVWQVYETLAAVPNGKFTVAAAFGNVHGVYAPGNVSLKPVILHNTQKFIKEKLGTDDDKPVSFVFHGGSGSSLEDIRYAIEAGVIKMNIDTESWLYSLLPAEVEDTQWAFWDGMNEYQKKNKDYLQGQIGNPEGPEKPNKKYYDPRMSLRSGEEMMADRLVKCMEAAKSIIVDDADDTASESCRKLILQPFTAQFSRFLRAFERAMPSKGCAVALAGVGAYAAAQAFVAPTAPQVQEQREVRQLRQQAAASVTSTTSSAAALALGAAGVAAAAAQAGKRTQRRCQVVRQATAVAEKTFTKMPASVKPGVVTGQALVDLLNYAKENEFAIPGVNVVSSSSINACMEAAKKAGGPIMVTFSKGGGQFIAGKAADNSDDAASIAGTVAGALHVRQVAKLYGVPVILHTDHCQKAWLPWFDGLMEANEEYFEKNGEPLFSSHMLDLSEEPLEENIAICKKYLERMSKVDLLLEMELGVTGGEEDGVDNTDVDSSRLYTQPEEVWQVYETLSAVPNGKFTVAAAFGNVHGVYAPGNVSLKPVILHNTQKFIKEKLGTDDDKPVSFVFHGGSGSSLEDIRYAIEAGVIKMNIDTDTQWAFWDGMNEYQKKNKDYLQGQIGNPEGPEKPNKKYYDPRMSLRSGEEMMADRLVKCMEDLKCVDRL</sequence>
<evidence type="ECO:0000256" key="13">
    <source>
        <dbReference type="PROSITE-ProRule" id="PRU00023"/>
    </source>
</evidence>
<comment type="catalytic activity">
    <reaction evidence="1">
        <text>beta-D-fructose 1,6-bisphosphate = D-glyceraldehyde 3-phosphate + dihydroxyacetone phosphate</text>
        <dbReference type="Rhea" id="RHEA:14729"/>
        <dbReference type="ChEBI" id="CHEBI:32966"/>
        <dbReference type="ChEBI" id="CHEBI:57642"/>
        <dbReference type="ChEBI" id="CHEBI:59776"/>
        <dbReference type="EC" id="4.1.2.13"/>
    </reaction>
</comment>
<feature type="domain" description="NADPH-dependent FMN reductase-like" evidence="21">
    <location>
        <begin position="1928"/>
        <end position="2093"/>
    </location>
</feature>
<feature type="repeat" description="ANK" evidence="13">
    <location>
        <begin position="417"/>
        <end position="449"/>
    </location>
</feature>
<dbReference type="PANTHER" id="PTHR30559">
    <property type="entry name" value="FRUCTOSE-BISPHOSPHATE ALDOLASE CLASS 2"/>
    <property type="match status" value="1"/>
</dbReference>
<dbReference type="Gene3D" id="3.20.20.70">
    <property type="entry name" value="Aldolase class I"/>
    <property type="match status" value="2"/>
</dbReference>
<dbReference type="Gene3D" id="3.40.50.360">
    <property type="match status" value="1"/>
</dbReference>
<dbReference type="InterPro" id="IPR005025">
    <property type="entry name" value="FMN_Rdtase-like_dom"/>
</dbReference>
<feature type="repeat" description="ANK" evidence="13">
    <location>
        <begin position="451"/>
        <end position="483"/>
    </location>
</feature>
<dbReference type="InterPro" id="IPR012317">
    <property type="entry name" value="Poly(ADP-ribose)pol_cat_dom"/>
</dbReference>
<evidence type="ECO:0000256" key="15">
    <source>
        <dbReference type="SAM" id="Coils"/>
    </source>
</evidence>
<feature type="transmembrane region" description="Helical" evidence="17">
    <location>
        <begin position="2538"/>
        <end position="2557"/>
    </location>
</feature>
<feature type="compositionally biased region" description="Low complexity" evidence="16">
    <location>
        <begin position="1658"/>
        <end position="1685"/>
    </location>
</feature>
<feature type="repeat" description="ANK" evidence="13">
    <location>
        <begin position="349"/>
        <end position="381"/>
    </location>
</feature>
<protein>
    <recommendedName>
        <fullName evidence="5">fructose-bisphosphate aldolase</fullName>
        <ecNumber evidence="5">4.1.2.13</ecNumber>
    </recommendedName>
</protein>
<dbReference type="InterPro" id="IPR001567">
    <property type="entry name" value="Pept_M3A_M3B_dom"/>
</dbReference>
<keyword evidence="17" id="KW-0472">Membrane</keyword>
<feature type="repeat" description="ANK" evidence="13">
    <location>
        <begin position="484"/>
        <end position="516"/>
    </location>
</feature>
<dbReference type="InterPro" id="IPR036770">
    <property type="entry name" value="Ankyrin_rpt-contain_sf"/>
</dbReference>
<feature type="repeat" description="ANK" evidence="13">
    <location>
        <begin position="181"/>
        <end position="213"/>
    </location>
</feature>
<dbReference type="PRINTS" id="PR01415">
    <property type="entry name" value="ANKYRIN"/>
</dbReference>
<evidence type="ECO:0000256" key="1">
    <source>
        <dbReference type="ARBA" id="ARBA00000441"/>
    </source>
</evidence>
<dbReference type="SUPFAM" id="SSF55486">
    <property type="entry name" value="Metalloproteases ('zincins'), catalytic domain"/>
    <property type="match status" value="1"/>
</dbReference>
<feature type="region of interest" description="Disordered" evidence="16">
    <location>
        <begin position="1459"/>
        <end position="1531"/>
    </location>
</feature>
<dbReference type="SMART" id="SM00248">
    <property type="entry name" value="ANK"/>
    <property type="match status" value="14"/>
</dbReference>
<feature type="domain" description="WWE" evidence="20">
    <location>
        <begin position="1035"/>
        <end position="1074"/>
    </location>
</feature>
<evidence type="ECO:0000259" key="19">
    <source>
        <dbReference type="Pfam" id="PF01432"/>
    </source>
</evidence>
<feature type="compositionally biased region" description="Low complexity" evidence="16">
    <location>
        <begin position="571"/>
        <end position="688"/>
    </location>
</feature>
<evidence type="ECO:0000256" key="9">
    <source>
        <dbReference type="ARBA" id="ARBA00022833"/>
    </source>
</evidence>
<feature type="repeat" description="ANK" evidence="13">
    <location>
        <begin position="383"/>
        <end position="415"/>
    </location>
</feature>
<dbReference type="InterPro" id="IPR029039">
    <property type="entry name" value="Flavoprotein-like_sf"/>
</dbReference>
<feature type="compositionally biased region" description="Acidic residues" evidence="16">
    <location>
        <begin position="1483"/>
        <end position="1499"/>
    </location>
</feature>
<dbReference type="Pfam" id="PF01432">
    <property type="entry name" value="Peptidase_M3"/>
    <property type="match status" value="1"/>
</dbReference>
<evidence type="ECO:0000256" key="7">
    <source>
        <dbReference type="ARBA" id="ARBA00022723"/>
    </source>
</evidence>
<dbReference type="GO" id="GO:0016491">
    <property type="term" value="F:oxidoreductase activity"/>
    <property type="evidence" value="ECO:0007669"/>
    <property type="project" value="InterPro"/>
</dbReference>
<dbReference type="Gene3D" id="1.25.40.20">
    <property type="entry name" value="Ankyrin repeat-containing domain"/>
    <property type="match status" value="6"/>
</dbReference>
<dbReference type="NCBIfam" id="TIGR01520">
    <property type="entry name" value="FruBisAldo_II_A"/>
    <property type="match status" value="2"/>
</dbReference>
<feature type="domain" description="Peptidase M3A/M3B catalytic" evidence="19">
    <location>
        <begin position="1743"/>
        <end position="1842"/>
    </location>
</feature>
<feature type="repeat" description="ANK" evidence="13">
    <location>
        <begin position="248"/>
        <end position="280"/>
    </location>
</feature>
<evidence type="ECO:0000256" key="14">
    <source>
        <dbReference type="RuleBase" id="RU003435"/>
    </source>
</evidence>
<dbReference type="Pfam" id="PF03358">
    <property type="entry name" value="FMN_red"/>
    <property type="match status" value="1"/>
</dbReference>
<dbReference type="Proteomes" id="UP000186817">
    <property type="component" value="Unassembled WGS sequence"/>
</dbReference>
<dbReference type="PANTHER" id="PTHR30559:SF0">
    <property type="entry name" value="FRUCTOSE-BISPHOSPHATE ALDOLASE"/>
    <property type="match status" value="1"/>
</dbReference>
<dbReference type="SUPFAM" id="SSF52218">
    <property type="entry name" value="Flavoproteins"/>
    <property type="match status" value="1"/>
</dbReference>
<feature type="region of interest" description="Disordered" evidence="16">
    <location>
        <begin position="1656"/>
        <end position="1685"/>
    </location>
</feature>
<feature type="repeat" description="ANK" evidence="13">
    <location>
        <begin position="215"/>
        <end position="247"/>
    </location>
</feature>
<dbReference type="GO" id="GO:0004332">
    <property type="term" value="F:fructose-bisphosphate aldolase activity"/>
    <property type="evidence" value="ECO:0007669"/>
    <property type="project" value="UniProtKB-EC"/>
</dbReference>
<feature type="compositionally biased region" description="Acidic residues" evidence="16">
    <location>
        <begin position="1514"/>
        <end position="1531"/>
    </location>
</feature>
<dbReference type="SUPFAM" id="SSF48403">
    <property type="entry name" value="Ankyrin repeat"/>
    <property type="match status" value="2"/>
</dbReference>
<dbReference type="PROSITE" id="PS50297">
    <property type="entry name" value="ANK_REP_REGION"/>
    <property type="match status" value="12"/>
</dbReference>
<comment type="pathway">
    <text evidence="3">Carbohydrate degradation; glycolysis; D-glyceraldehyde 3-phosphate and glycerone phosphate from D-glucose: step 4/4.</text>
</comment>
<comment type="caution">
    <text evidence="22">The sequence shown here is derived from an EMBL/GenBank/DDBJ whole genome shotgun (WGS) entry which is preliminary data.</text>
</comment>
<evidence type="ECO:0000256" key="6">
    <source>
        <dbReference type="ARBA" id="ARBA00022670"/>
    </source>
</evidence>
<feature type="compositionally biased region" description="Basic residues" evidence="16">
    <location>
        <begin position="890"/>
        <end position="902"/>
    </location>
</feature>
<evidence type="ECO:0000256" key="5">
    <source>
        <dbReference type="ARBA" id="ARBA00013068"/>
    </source>
</evidence>
<dbReference type="InterPro" id="IPR002110">
    <property type="entry name" value="Ankyrin_rpt"/>
</dbReference>
<dbReference type="PROSITE" id="PS50088">
    <property type="entry name" value="ANK_REPEAT"/>
    <property type="match status" value="12"/>
</dbReference>
<keyword evidence="8 14" id="KW-0378">Hydrolase</keyword>
<evidence type="ECO:0000256" key="3">
    <source>
        <dbReference type="ARBA" id="ARBA00004714"/>
    </source>
</evidence>
<dbReference type="NCBIfam" id="NF006628">
    <property type="entry name" value="PRK09197.1"/>
    <property type="match status" value="2"/>
</dbReference>
<dbReference type="Pfam" id="PF12796">
    <property type="entry name" value="Ank_2"/>
    <property type="match status" value="4"/>
</dbReference>
<feature type="repeat" description="ANK" evidence="13">
    <location>
        <begin position="282"/>
        <end position="314"/>
    </location>
</feature>